<dbReference type="Proteomes" id="UP000298652">
    <property type="component" value="Chromosome 9"/>
</dbReference>
<reference evidence="2" key="1">
    <citation type="submission" date="2019-03" db="EMBL/GenBank/DDBJ databases">
        <title>WGS assembly of Setaria viridis.</title>
        <authorList>
            <person name="Huang P."/>
            <person name="Jenkins J."/>
            <person name="Grimwood J."/>
            <person name="Barry K."/>
            <person name="Healey A."/>
            <person name="Mamidi S."/>
            <person name="Sreedasyam A."/>
            <person name="Shu S."/>
            <person name="Feldman M."/>
            <person name="Wu J."/>
            <person name="Yu Y."/>
            <person name="Chen C."/>
            <person name="Johnson J."/>
            <person name="Rokhsar D."/>
            <person name="Baxter I."/>
            <person name="Schmutz J."/>
            <person name="Brutnell T."/>
            <person name="Kellogg E."/>
        </authorList>
    </citation>
    <scope>NUCLEOTIDE SEQUENCE [LARGE SCALE GENOMIC DNA]</scope>
</reference>
<proteinExistence type="predicted"/>
<keyword evidence="1" id="KW-0732">Signal</keyword>
<evidence type="ECO:0000313" key="2">
    <source>
        <dbReference type="EMBL" id="TKV95216.1"/>
    </source>
</evidence>
<feature type="signal peptide" evidence="1">
    <location>
        <begin position="1"/>
        <end position="19"/>
    </location>
</feature>
<gene>
    <name evidence="2" type="ORF">SEVIR_9G347733v2</name>
</gene>
<evidence type="ECO:0000256" key="1">
    <source>
        <dbReference type="SAM" id="SignalP"/>
    </source>
</evidence>
<protein>
    <recommendedName>
        <fullName evidence="4">Secreted protein</fullName>
    </recommendedName>
</protein>
<dbReference type="AlphaFoldDB" id="A0A4U6TDG5"/>
<dbReference type="EMBL" id="CM016560">
    <property type="protein sequence ID" value="TKV95216.1"/>
    <property type="molecule type" value="Genomic_DNA"/>
</dbReference>
<keyword evidence="3" id="KW-1185">Reference proteome</keyword>
<evidence type="ECO:0000313" key="3">
    <source>
        <dbReference type="Proteomes" id="UP000298652"/>
    </source>
</evidence>
<dbReference type="Gramene" id="TKV95216">
    <property type="protein sequence ID" value="TKV95216"/>
    <property type="gene ID" value="SEVIR_9G347733v2"/>
</dbReference>
<feature type="chain" id="PRO_5020693341" description="Secreted protein" evidence="1">
    <location>
        <begin position="20"/>
        <end position="55"/>
    </location>
</feature>
<sequence length="55" mass="6415">MTFFLGMVCISLFSVQVRCFPHTVSADHMYAVQTDECFTNHQAMWISCILIQQRK</sequence>
<organism evidence="2 3">
    <name type="scientific">Setaria viridis</name>
    <name type="common">Green bristlegrass</name>
    <name type="synonym">Setaria italica subsp. viridis</name>
    <dbReference type="NCBI Taxonomy" id="4556"/>
    <lineage>
        <taxon>Eukaryota</taxon>
        <taxon>Viridiplantae</taxon>
        <taxon>Streptophyta</taxon>
        <taxon>Embryophyta</taxon>
        <taxon>Tracheophyta</taxon>
        <taxon>Spermatophyta</taxon>
        <taxon>Magnoliopsida</taxon>
        <taxon>Liliopsida</taxon>
        <taxon>Poales</taxon>
        <taxon>Poaceae</taxon>
        <taxon>PACMAD clade</taxon>
        <taxon>Panicoideae</taxon>
        <taxon>Panicodae</taxon>
        <taxon>Paniceae</taxon>
        <taxon>Cenchrinae</taxon>
        <taxon>Setaria</taxon>
    </lineage>
</organism>
<name>A0A4U6TDG5_SETVI</name>
<evidence type="ECO:0008006" key="4">
    <source>
        <dbReference type="Google" id="ProtNLM"/>
    </source>
</evidence>
<accession>A0A4U6TDG5</accession>